<dbReference type="SUPFAM" id="SSF53067">
    <property type="entry name" value="Actin-like ATPase domain"/>
    <property type="match status" value="1"/>
</dbReference>
<keyword evidence="2" id="KW-1185">Reference proteome</keyword>
<evidence type="ECO:0008006" key="3">
    <source>
        <dbReference type="Google" id="ProtNLM"/>
    </source>
</evidence>
<dbReference type="Proteomes" id="UP001634394">
    <property type="component" value="Unassembled WGS sequence"/>
</dbReference>
<reference evidence="1 2" key="1">
    <citation type="submission" date="2024-11" db="EMBL/GenBank/DDBJ databases">
        <title>Chromosome-level genome assembly of the freshwater bivalve Anodonta woodiana.</title>
        <authorList>
            <person name="Chen X."/>
        </authorList>
    </citation>
    <scope>NUCLEOTIDE SEQUENCE [LARGE SCALE GENOMIC DNA]</scope>
    <source>
        <strain evidence="1">MN2024</strain>
        <tissue evidence="1">Gills</tissue>
    </source>
</reference>
<name>A0ABD3X3J4_SINWO</name>
<protein>
    <recommendedName>
        <fullName evidence="3">Heat shock protein 90</fullName>
    </recommendedName>
</protein>
<dbReference type="PANTHER" id="PTHR14187">
    <property type="entry name" value="ALPHA KINASE/ELONGATION FACTOR 2 KINASE"/>
    <property type="match status" value="1"/>
</dbReference>
<evidence type="ECO:0000313" key="1">
    <source>
        <dbReference type="EMBL" id="KAL3879592.1"/>
    </source>
</evidence>
<dbReference type="PANTHER" id="PTHR14187:SF5">
    <property type="entry name" value="HEAT SHOCK 70 KDA PROTEIN 12A"/>
    <property type="match status" value="1"/>
</dbReference>
<dbReference type="InterPro" id="IPR043129">
    <property type="entry name" value="ATPase_NBD"/>
</dbReference>
<sequence>MKAPTTVLIKPDAKTLDSFGYEAESKYSELASDDNNEHKRWYYFRHFKMMLHEKIGLDRNIELEDETQKSLPAKTVFSLVICYLKEDMLKNSKVRLSSGHISEDDITWVLTVPAIWTDAAKQFMREAAVEVALSNPYQFELLSIYVQYIF</sequence>
<accession>A0ABD3X3J4</accession>
<dbReference type="Gene3D" id="3.30.420.40">
    <property type="match status" value="1"/>
</dbReference>
<organism evidence="1 2">
    <name type="scientific">Sinanodonta woodiana</name>
    <name type="common">Chinese pond mussel</name>
    <name type="synonym">Anodonta woodiana</name>
    <dbReference type="NCBI Taxonomy" id="1069815"/>
    <lineage>
        <taxon>Eukaryota</taxon>
        <taxon>Metazoa</taxon>
        <taxon>Spiralia</taxon>
        <taxon>Lophotrochozoa</taxon>
        <taxon>Mollusca</taxon>
        <taxon>Bivalvia</taxon>
        <taxon>Autobranchia</taxon>
        <taxon>Heteroconchia</taxon>
        <taxon>Palaeoheterodonta</taxon>
        <taxon>Unionida</taxon>
        <taxon>Unionoidea</taxon>
        <taxon>Unionidae</taxon>
        <taxon>Unioninae</taxon>
        <taxon>Sinanodonta</taxon>
    </lineage>
</organism>
<comment type="caution">
    <text evidence="1">The sequence shown here is derived from an EMBL/GenBank/DDBJ whole genome shotgun (WGS) entry which is preliminary data.</text>
</comment>
<dbReference type="AlphaFoldDB" id="A0ABD3X3J4"/>
<evidence type="ECO:0000313" key="2">
    <source>
        <dbReference type="Proteomes" id="UP001634394"/>
    </source>
</evidence>
<gene>
    <name evidence="1" type="ORF">ACJMK2_031881</name>
</gene>
<proteinExistence type="predicted"/>
<dbReference type="EMBL" id="JBJQND010000004">
    <property type="protein sequence ID" value="KAL3879592.1"/>
    <property type="molecule type" value="Genomic_DNA"/>
</dbReference>